<sequence>MKKFIKKEDGFTLIEVLIVVVILGFLASTVGPELFGKVSQAKQTTAQNQLDVFKLALDSYRLDNGRYPSTEQGLEALIKEPTISPVPNNWNGPYLDDKQVPLDPWGNPYNYKNPGEHNEHKYDLWSYGLDNQEGGTKESTDVTNW</sequence>
<dbReference type="InterPro" id="IPR013545">
    <property type="entry name" value="T2SS_protein-GspG_C"/>
</dbReference>
<dbReference type="SUPFAM" id="SSF54523">
    <property type="entry name" value="Pili subunits"/>
    <property type="match status" value="1"/>
</dbReference>
<dbReference type="Proteomes" id="UP000093514">
    <property type="component" value="Unassembled WGS sequence"/>
</dbReference>
<evidence type="ECO:0000256" key="8">
    <source>
        <dbReference type="ARBA" id="ARBA00022989"/>
    </source>
</evidence>
<name>A0A1C0AAB2_9FIRM</name>
<keyword evidence="6" id="KW-0997">Cell inner membrane</keyword>
<dbReference type="NCBIfam" id="TIGR02532">
    <property type="entry name" value="IV_pilin_GFxxxE"/>
    <property type="match status" value="1"/>
</dbReference>
<evidence type="ECO:0000256" key="4">
    <source>
        <dbReference type="ARBA" id="ARBA00022475"/>
    </source>
</evidence>
<dbReference type="OrthoDB" id="9795612at2"/>
<comment type="caution">
    <text evidence="12">The sequence shown here is derived from an EMBL/GenBank/DDBJ whole genome shotgun (WGS) entry which is preliminary data.</text>
</comment>
<evidence type="ECO:0000256" key="3">
    <source>
        <dbReference type="ARBA" id="ARBA00020042"/>
    </source>
</evidence>
<protein>
    <recommendedName>
        <fullName evidence="3">Type II secretion system core protein G</fullName>
    </recommendedName>
</protein>
<dbReference type="NCBIfam" id="TIGR01710">
    <property type="entry name" value="typeII_sec_gspG"/>
    <property type="match status" value="1"/>
</dbReference>
<feature type="transmembrane region" description="Helical" evidence="10">
    <location>
        <begin position="12"/>
        <end position="31"/>
    </location>
</feature>
<dbReference type="Gene3D" id="3.30.700.10">
    <property type="entry name" value="Glycoprotein, Type 4 Pilin"/>
    <property type="match status" value="1"/>
</dbReference>
<comment type="subcellular location">
    <subcellularLocation>
        <location evidence="1">Cell inner membrane</location>
        <topology evidence="1">Single-pass membrane protein</topology>
    </subcellularLocation>
</comment>
<proteinExistence type="inferred from homology"/>
<evidence type="ECO:0000256" key="7">
    <source>
        <dbReference type="ARBA" id="ARBA00022692"/>
    </source>
</evidence>
<dbReference type="InterPro" id="IPR012902">
    <property type="entry name" value="N_methyl_site"/>
</dbReference>
<evidence type="ECO:0000256" key="5">
    <source>
        <dbReference type="ARBA" id="ARBA00022481"/>
    </source>
</evidence>
<dbReference type="GO" id="GO:0015627">
    <property type="term" value="C:type II protein secretion system complex"/>
    <property type="evidence" value="ECO:0007669"/>
    <property type="project" value="InterPro"/>
</dbReference>
<feature type="domain" description="Type II secretion system protein GspG C-terminal" evidence="11">
    <location>
        <begin position="34"/>
        <end position="145"/>
    </location>
</feature>
<dbReference type="PANTHER" id="PTHR30093:SF44">
    <property type="entry name" value="TYPE II SECRETION SYSTEM CORE PROTEIN G"/>
    <property type="match status" value="1"/>
</dbReference>
<evidence type="ECO:0000259" key="11">
    <source>
        <dbReference type="Pfam" id="PF08334"/>
    </source>
</evidence>
<gene>
    <name evidence="12" type="ORF">U472_07075</name>
</gene>
<keyword evidence="7 10" id="KW-0812">Transmembrane</keyword>
<evidence type="ECO:0000256" key="10">
    <source>
        <dbReference type="SAM" id="Phobius"/>
    </source>
</evidence>
<keyword evidence="9 10" id="KW-0472">Membrane</keyword>
<dbReference type="GO" id="GO:0005886">
    <property type="term" value="C:plasma membrane"/>
    <property type="evidence" value="ECO:0007669"/>
    <property type="project" value="UniProtKB-SubCell"/>
</dbReference>
<dbReference type="InterPro" id="IPR045584">
    <property type="entry name" value="Pilin-like"/>
</dbReference>
<keyword evidence="4" id="KW-1003">Cell membrane</keyword>
<reference evidence="13" key="1">
    <citation type="submission" date="2016-07" db="EMBL/GenBank/DDBJ databases">
        <authorList>
            <person name="Florea S."/>
            <person name="Webb J.S."/>
            <person name="Jaromczyk J."/>
            <person name="Schardl C.L."/>
        </authorList>
    </citation>
    <scope>NUCLEOTIDE SEQUENCE [LARGE SCALE GENOMIC DNA]</scope>
    <source>
        <strain evidence="13">Z6</strain>
    </source>
</reference>
<evidence type="ECO:0000256" key="2">
    <source>
        <dbReference type="ARBA" id="ARBA00009984"/>
    </source>
</evidence>
<dbReference type="PANTHER" id="PTHR30093">
    <property type="entry name" value="GENERAL SECRETION PATHWAY PROTEIN G"/>
    <property type="match status" value="1"/>
</dbReference>
<keyword evidence="8 10" id="KW-1133">Transmembrane helix</keyword>
<keyword evidence="5" id="KW-0488">Methylation</keyword>
<dbReference type="PRINTS" id="PR00813">
    <property type="entry name" value="BCTERIALGSPG"/>
</dbReference>
<accession>A0A1C0AAB2</accession>
<dbReference type="Pfam" id="PF08334">
    <property type="entry name" value="T2SSG"/>
    <property type="match status" value="1"/>
</dbReference>
<dbReference type="GO" id="GO:0015628">
    <property type="term" value="P:protein secretion by the type II secretion system"/>
    <property type="evidence" value="ECO:0007669"/>
    <property type="project" value="InterPro"/>
</dbReference>
<evidence type="ECO:0000313" key="12">
    <source>
        <dbReference type="EMBL" id="OCL27225.1"/>
    </source>
</evidence>
<reference evidence="12 13" key="2">
    <citation type="submission" date="2016-08" db="EMBL/GenBank/DDBJ databases">
        <title>Orenia metallireducens sp. nov. strain Z6, a Novel Metal-reducing Firmicute from the Deep Subsurface.</title>
        <authorList>
            <person name="Maxim B.I."/>
            <person name="Kenneth K."/>
            <person name="Flynn T.M."/>
            <person name="Oloughlin E.J."/>
            <person name="Locke R.A."/>
            <person name="Weber J.R."/>
            <person name="Egan S.M."/>
            <person name="Mackie R.I."/>
            <person name="Cann I.K."/>
        </authorList>
    </citation>
    <scope>NUCLEOTIDE SEQUENCE [LARGE SCALE GENOMIC DNA]</scope>
    <source>
        <strain evidence="12 13">Z6</strain>
    </source>
</reference>
<dbReference type="InterPro" id="IPR000983">
    <property type="entry name" value="Bac_GSPG_pilin"/>
</dbReference>
<evidence type="ECO:0000256" key="1">
    <source>
        <dbReference type="ARBA" id="ARBA00004377"/>
    </source>
</evidence>
<evidence type="ECO:0000256" key="9">
    <source>
        <dbReference type="ARBA" id="ARBA00023136"/>
    </source>
</evidence>
<comment type="similarity">
    <text evidence="2">Belongs to the GSP G family.</text>
</comment>
<dbReference type="AlphaFoldDB" id="A0A1C0AAB2"/>
<keyword evidence="13" id="KW-1185">Reference proteome</keyword>
<dbReference type="InterPro" id="IPR010054">
    <property type="entry name" value="Type2_sec_GspG"/>
</dbReference>
<organism evidence="12 13">
    <name type="scientific">Orenia metallireducens</name>
    <dbReference type="NCBI Taxonomy" id="1413210"/>
    <lineage>
        <taxon>Bacteria</taxon>
        <taxon>Bacillati</taxon>
        <taxon>Bacillota</taxon>
        <taxon>Clostridia</taxon>
        <taxon>Halanaerobiales</taxon>
        <taxon>Halobacteroidaceae</taxon>
        <taxon>Orenia</taxon>
    </lineage>
</organism>
<dbReference type="Pfam" id="PF07963">
    <property type="entry name" value="N_methyl"/>
    <property type="match status" value="1"/>
</dbReference>
<evidence type="ECO:0000256" key="6">
    <source>
        <dbReference type="ARBA" id="ARBA00022519"/>
    </source>
</evidence>
<dbReference type="EMBL" id="LWDV01000008">
    <property type="protein sequence ID" value="OCL27225.1"/>
    <property type="molecule type" value="Genomic_DNA"/>
</dbReference>
<evidence type="ECO:0000313" key="13">
    <source>
        <dbReference type="Proteomes" id="UP000093514"/>
    </source>
</evidence>
<dbReference type="RefSeq" id="WP_068716888.1">
    <property type="nucleotide sequence ID" value="NZ_LWDV01000008.1"/>
</dbReference>